<name>A0A976SI83_THEOR</name>
<feature type="domain" description="NIF system FeS cluster assembly NifU C-terminal" evidence="2">
    <location>
        <begin position="8"/>
        <end position="66"/>
    </location>
</feature>
<dbReference type="GO" id="GO:0051536">
    <property type="term" value="F:iron-sulfur cluster binding"/>
    <property type="evidence" value="ECO:0007669"/>
    <property type="project" value="InterPro"/>
</dbReference>
<evidence type="ECO:0000313" key="4">
    <source>
        <dbReference type="Proteomes" id="UP000244811"/>
    </source>
</evidence>
<dbReference type="SUPFAM" id="SSF117916">
    <property type="entry name" value="Fe-S cluster assembly (FSCA) domain-like"/>
    <property type="match status" value="1"/>
</dbReference>
<dbReference type="GO" id="GO:0005506">
    <property type="term" value="F:iron ion binding"/>
    <property type="evidence" value="ECO:0007669"/>
    <property type="project" value="InterPro"/>
</dbReference>
<comment type="similarity">
    <text evidence="1">Belongs to the NifU family.</text>
</comment>
<dbReference type="EMBL" id="CP056069">
    <property type="protein sequence ID" value="UVC49343.1"/>
    <property type="molecule type" value="Genomic_DNA"/>
</dbReference>
<protein>
    <submittedName>
        <fullName evidence="3">NifU-like protein 2, chloroplast</fullName>
    </submittedName>
</protein>
<reference evidence="3" key="1">
    <citation type="submission" date="2022-07" db="EMBL/GenBank/DDBJ databases">
        <title>Evaluation of T. orientalis genome assembly methods using nanopore sequencing and analysis of variation between genomes.</title>
        <authorList>
            <person name="Yam J."/>
            <person name="Micallef M.L."/>
            <person name="Liu M."/>
            <person name="Djordjevic S.P."/>
            <person name="Bogema D.R."/>
            <person name="Jenkins C."/>
        </authorList>
    </citation>
    <scope>NUCLEOTIDE SEQUENCE</scope>
    <source>
        <strain evidence="3">Goon Nure</strain>
    </source>
</reference>
<proteinExistence type="inferred from homology"/>
<dbReference type="Pfam" id="PF01106">
    <property type="entry name" value="NifU"/>
    <property type="match status" value="1"/>
</dbReference>
<dbReference type="PANTHER" id="PTHR11178">
    <property type="entry name" value="IRON-SULFUR CLUSTER SCAFFOLD PROTEIN NFU-RELATED"/>
    <property type="match status" value="1"/>
</dbReference>
<dbReference type="InterPro" id="IPR001075">
    <property type="entry name" value="NIF_FeS_clus_asmbl_NifU_C"/>
</dbReference>
<evidence type="ECO:0000256" key="1">
    <source>
        <dbReference type="ARBA" id="ARBA00006420"/>
    </source>
</evidence>
<dbReference type="GO" id="GO:0016226">
    <property type="term" value="P:iron-sulfur cluster assembly"/>
    <property type="evidence" value="ECO:0007669"/>
    <property type="project" value="InterPro"/>
</dbReference>
<organism evidence="3 4">
    <name type="scientific">Theileria orientalis</name>
    <dbReference type="NCBI Taxonomy" id="68886"/>
    <lineage>
        <taxon>Eukaryota</taxon>
        <taxon>Sar</taxon>
        <taxon>Alveolata</taxon>
        <taxon>Apicomplexa</taxon>
        <taxon>Aconoidasida</taxon>
        <taxon>Piroplasmida</taxon>
        <taxon>Theileriidae</taxon>
        <taxon>Theileria</taxon>
    </lineage>
</organism>
<dbReference type="Gene3D" id="3.30.300.130">
    <property type="entry name" value="Fe-S cluster assembly (FSCA)"/>
    <property type="match status" value="1"/>
</dbReference>
<accession>A0A976SI83</accession>
<evidence type="ECO:0000313" key="3">
    <source>
        <dbReference type="EMBL" id="UVC49343.1"/>
    </source>
</evidence>
<dbReference type="AlphaFoldDB" id="A0A976SI83"/>
<dbReference type="PANTHER" id="PTHR11178:SF25">
    <property type="entry name" value="NIFU-LIKE PROTEIN 3, CHLOROPLASTIC"/>
    <property type="match status" value="1"/>
</dbReference>
<evidence type="ECO:0000259" key="2">
    <source>
        <dbReference type="Pfam" id="PF01106"/>
    </source>
</evidence>
<dbReference type="InterPro" id="IPR034904">
    <property type="entry name" value="FSCA_dom_sf"/>
</dbReference>
<dbReference type="Proteomes" id="UP000244811">
    <property type="component" value="Chromosome 1"/>
</dbReference>
<sequence length="83" mass="9163">MELNEKNVEGVFDLIRPQLSSDGGGINLCKIVDNEIFVKFTGSCIGCPYRSTTLKEAIENNLTKFLKSPNGRPICVKVLESDN</sequence>
<dbReference type="GO" id="GO:0005739">
    <property type="term" value="C:mitochondrion"/>
    <property type="evidence" value="ECO:0007669"/>
    <property type="project" value="TreeGrafter"/>
</dbReference>
<gene>
    <name evidence="3" type="ORF">MACK_003170</name>
</gene>